<reference evidence="2 3" key="1">
    <citation type="journal article" date="2019" name="Nat. Med.">
        <title>A library of human gut bacterial isolates paired with longitudinal multiomics data enables mechanistic microbiome research.</title>
        <authorList>
            <person name="Poyet M."/>
            <person name="Groussin M."/>
            <person name="Gibbons S.M."/>
            <person name="Avila-Pacheco J."/>
            <person name="Jiang X."/>
            <person name="Kearney S.M."/>
            <person name="Perrotta A.R."/>
            <person name="Berdy B."/>
            <person name="Zhao S."/>
            <person name="Lieberman T.D."/>
            <person name="Swanson P.K."/>
            <person name="Smith M."/>
            <person name="Roesemann S."/>
            <person name="Alexander J.E."/>
            <person name="Rich S.A."/>
            <person name="Livny J."/>
            <person name="Vlamakis H."/>
            <person name="Clish C."/>
            <person name="Bullock K."/>
            <person name="Deik A."/>
            <person name="Scott J."/>
            <person name="Pierce K.A."/>
            <person name="Xavier R.J."/>
            <person name="Alm E.J."/>
        </authorList>
    </citation>
    <scope>NUCLEOTIDE SEQUENCE [LARGE SCALE GENOMIC DNA]</scope>
    <source>
        <strain evidence="2 3">BIOML-A5</strain>
    </source>
</reference>
<dbReference type="InterPro" id="IPR050626">
    <property type="entry name" value="Peptidase_M16"/>
</dbReference>
<name>A0A5M5ZLP5_9BACT</name>
<dbReference type="PANTHER" id="PTHR43690">
    <property type="entry name" value="NARDILYSIN"/>
    <property type="match status" value="1"/>
</dbReference>
<evidence type="ECO:0000313" key="2">
    <source>
        <dbReference type="EMBL" id="KAA5377580.1"/>
    </source>
</evidence>
<dbReference type="InterPro" id="IPR007863">
    <property type="entry name" value="Peptidase_M16_C"/>
</dbReference>
<dbReference type="PANTHER" id="PTHR43690:SF17">
    <property type="entry name" value="PROTEIN YHJJ"/>
    <property type="match status" value="1"/>
</dbReference>
<dbReference type="InterPro" id="IPR011249">
    <property type="entry name" value="Metalloenz_LuxS/M16"/>
</dbReference>
<protein>
    <submittedName>
        <fullName evidence="2">Insulinase family protein</fullName>
    </submittedName>
</protein>
<dbReference type="GO" id="GO:0046872">
    <property type="term" value="F:metal ion binding"/>
    <property type="evidence" value="ECO:0007669"/>
    <property type="project" value="InterPro"/>
</dbReference>
<dbReference type="Proteomes" id="UP000347681">
    <property type="component" value="Unassembled WGS sequence"/>
</dbReference>
<dbReference type="SUPFAM" id="SSF63411">
    <property type="entry name" value="LuxS/MPP-like metallohydrolase"/>
    <property type="match status" value="2"/>
</dbReference>
<organism evidence="2 3">
    <name type="scientific">Phocaeicola dorei</name>
    <dbReference type="NCBI Taxonomy" id="357276"/>
    <lineage>
        <taxon>Bacteria</taxon>
        <taxon>Pseudomonadati</taxon>
        <taxon>Bacteroidota</taxon>
        <taxon>Bacteroidia</taxon>
        <taxon>Bacteroidales</taxon>
        <taxon>Bacteroidaceae</taxon>
        <taxon>Phocaeicola</taxon>
    </lineage>
</organism>
<evidence type="ECO:0000313" key="3">
    <source>
        <dbReference type="Proteomes" id="UP000347681"/>
    </source>
</evidence>
<feature type="non-terminal residue" evidence="2">
    <location>
        <position position="1"/>
    </location>
</feature>
<dbReference type="Gene3D" id="3.30.830.10">
    <property type="entry name" value="Metalloenzyme, LuxS/M16 peptidase-like"/>
    <property type="match status" value="2"/>
</dbReference>
<proteinExistence type="predicted"/>
<dbReference type="EMBL" id="VVZB01000187">
    <property type="protein sequence ID" value="KAA5377580.1"/>
    <property type="molecule type" value="Genomic_DNA"/>
</dbReference>
<sequence>YMHHPRRARIKADMIDKMDYDKILSMYQDRYKDASDFTFIFVGNVNVEEMKPLIAEYLGSLPAINRKETFKDNKVDMRQGVYKNEFVRKQETAKASNFVLLNGDCKYDLKNDILLSMTSQILDLVYTAKVREDEGGTYGVYVGGQLSKYPKEKALLQIVFETAPAKREKLMQIIFAELDNIAKAGPSEGDLNKVKEFMLKKHAEDLKENSYWLGSIDEYLFTGMNPIKDYEQIVNSITVKDIQKFTDDLFKQKNEIEVSMISPETPDKE</sequence>
<dbReference type="AlphaFoldDB" id="A0A5M5ZLP5"/>
<dbReference type="Pfam" id="PF05193">
    <property type="entry name" value="Peptidase_M16_C"/>
    <property type="match status" value="1"/>
</dbReference>
<feature type="domain" description="Peptidase M16 C-terminal" evidence="1">
    <location>
        <begin position="18"/>
        <end position="196"/>
    </location>
</feature>
<evidence type="ECO:0000259" key="1">
    <source>
        <dbReference type="Pfam" id="PF05193"/>
    </source>
</evidence>
<comment type="caution">
    <text evidence="2">The sequence shown here is derived from an EMBL/GenBank/DDBJ whole genome shotgun (WGS) entry which is preliminary data.</text>
</comment>
<dbReference type="RefSeq" id="WP_149941570.1">
    <property type="nucleotide sequence ID" value="NZ_VVZB01000187.1"/>
</dbReference>
<accession>A0A5M5ZLP5</accession>
<gene>
    <name evidence="2" type="ORF">F2Y61_25085</name>
</gene>